<dbReference type="InterPro" id="IPR002885">
    <property type="entry name" value="PPR_rpt"/>
</dbReference>
<evidence type="ECO:0000313" key="4">
    <source>
        <dbReference type="EMBL" id="KAJ4967900.1"/>
    </source>
</evidence>
<dbReference type="Pfam" id="PF13041">
    <property type="entry name" value="PPR_2"/>
    <property type="match status" value="4"/>
</dbReference>
<dbReference type="InterPro" id="IPR046848">
    <property type="entry name" value="E_motif"/>
</dbReference>
<dbReference type="PANTHER" id="PTHR47926:SF465">
    <property type="entry name" value="PENTATRICOPEPTIDE REPEAT (PPR-LIKE) SUPERFAMILY PROTEIN"/>
    <property type="match status" value="1"/>
</dbReference>
<dbReference type="PANTHER" id="PTHR47926">
    <property type="entry name" value="PENTATRICOPEPTIDE REPEAT-CONTAINING PROTEIN"/>
    <property type="match status" value="1"/>
</dbReference>
<evidence type="ECO:0000256" key="1">
    <source>
        <dbReference type="ARBA" id="ARBA00022737"/>
    </source>
</evidence>
<evidence type="ECO:0008006" key="6">
    <source>
        <dbReference type="Google" id="ProtNLM"/>
    </source>
</evidence>
<proteinExistence type="predicted"/>
<feature type="repeat" description="PPR" evidence="2">
    <location>
        <begin position="136"/>
        <end position="166"/>
    </location>
</feature>
<dbReference type="GO" id="GO:0003723">
    <property type="term" value="F:RNA binding"/>
    <property type="evidence" value="ECO:0007669"/>
    <property type="project" value="InterPro"/>
</dbReference>
<dbReference type="GO" id="GO:0009451">
    <property type="term" value="P:RNA modification"/>
    <property type="evidence" value="ECO:0007669"/>
    <property type="project" value="InterPro"/>
</dbReference>
<accession>A0A9Q0QQ55</accession>
<protein>
    <recommendedName>
        <fullName evidence="6">Pentatricopeptide repeat-containing protein</fullName>
    </recommendedName>
</protein>
<sequence length="680" mass="75335">MRSDLFRTTSTVVELARLGRIASAKKLFDEMPHRDSIAWNAMLVGYSQSGHAQEALSLFSHMRIAGMVPDHFSFTATLSASADAGELLYGRKIHALLIALGYQSYLPVCNSLIDMYGKCHSPCCAVQVFNEMNLRNEVSWCSTLFAYVKAGQLDDAHELFDFMPTRGEFAWNMLIAGYARCGEIELCLGLFKDMQQAACRPDLCTFTGLMNACAEVAELRYGSMVHGCIIKNGWSSAVEANNSVLSFYAKLSCLHDAEKAFMSARSQTQVSWNAMIDGYMKVGDIHCALALFRQSPEKNIVSWTAMISGYARNGHGEEALVFFVDMMRNLINPDDFTFGAILHACSNLTVLRCGRMVHGSAFCRGFHSFTYVGNGLVNMYTKCGDLEGSCQAFTDIISKDLVSWNAMLFGFGLHGKAFEAVKVYEEMVGSGVKPDKVTFIGLLMACSHSGLIEQGLVLFELMVSAYGLAREEDHITCVVDMLGRGGYLKEARELIEDYSRTASMKTGSHEALLGACVAHGNVGLGAKVGEDLMIKEPQKELSYVLLSNLYCASGKWKEAEKVRKTMGEQGVKKMPACSWIEVGDRALFCSRNSTILLPISSNLVFWTVENLVQNGWFFLSFQTLVVSDVRIRGSLGLSVPIRQIFAAAGVGVELRLWIIVLIYRWVIWESYRKWKGGMKI</sequence>
<reference evidence="4" key="1">
    <citation type="journal article" date="2023" name="Plant J.">
        <title>The genome of the king protea, Protea cynaroides.</title>
        <authorList>
            <person name="Chang J."/>
            <person name="Duong T.A."/>
            <person name="Schoeman C."/>
            <person name="Ma X."/>
            <person name="Roodt D."/>
            <person name="Barker N."/>
            <person name="Li Z."/>
            <person name="Van de Peer Y."/>
            <person name="Mizrachi E."/>
        </authorList>
    </citation>
    <scope>NUCLEOTIDE SEQUENCE</scope>
    <source>
        <tissue evidence="4">Young leaves</tissue>
    </source>
</reference>
<dbReference type="Proteomes" id="UP001141806">
    <property type="component" value="Unassembled WGS sequence"/>
</dbReference>
<keyword evidence="3" id="KW-1133">Transmembrane helix</keyword>
<dbReference type="PROSITE" id="PS51375">
    <property type="entry name" value="PPR"/>
    <property type="match status" value="7"/>
</dbReference>
<comment type="caution">
    <text evidence="4">The sequence shown here is derived from an EMBL/GenBank/DDBJ whole genome shotgun (WGS) entry which is preliminary data.</text>
</comment>
<dbReference type="OrthoDB" id="7457040at2759"/>
<feature type="repeat" description="PPR" evidence="2">
    <location>
        <begin position="167"/>
        <end position="201"/>
    </location>
</feature>
<feature type="repeat" description="PPR" evidence="2">
    <location>
        <begin position="539"/>
        <end position="573"/>
    </location>
</feature>
<name>A0A9Q0QQ55_9MAGN</name>
<gene>
    <name evidence="4" type="ORF">NE237_014601</name>
</gene>
<organism evidence="4 5">
    <name type="scientific">Protea cynaroides</name>
    <dbReference type="NCBI Taxonomy" id="273540"/>
    <lineage>
        <taxon>Eukaryota</taxon>
        <taxon>Viridiplantae</taxon>
        <taxon>Streptophyta</taxon>
        <taxon>Embryophyta</taxon>
        <taxon>Tracheophyta</taxon>
        <taxon>Spermatophyta</taxon>
        <taxon>Magnoliopsida</taxon>
        <taxon>Proteales</taxon>
        <taxon>Proteaceae</taxon>
        <taxon>Protea</taxon>
    </lineage>
</organism>
<feature type="repeat" description="PPR" evidence="2">
    <location>
        <begin position="268"/>
        <end position="298"/>
    </location>
</feature>
<feature type="transmembrane region" description="Helical" evidence="3">
    <location>
        <begin position="644"/>
        <end position="666"/>
    </location>
</feature>
<feature type="repeat" description="PPR" evidence="2">
    <location>
        <begin position="299"/>
        <end position="333"/>
    </location>
</feature>
<dbReference type="NCBIfam" id="TIGR00756">
    <property type="entry name" value="PPR"/>
    <property type="match status" value="5"/>
</dbReference>
<dbReference type="EMBL" id="JAMYWD010000006">
    <property type="protein sequence ID" value="KAJ4967900.1"/>
    <property type="molecule type" value="Genomic_DNA"/>
</dbReference>
<dbReference type="FunFam" id="1.25.40.10:FF:000441">
    <property type="entry name" value="Pentatricopeptide repeat-containing protein mitochondrial"/>
    <property type="match status" value="1"/>
</dbReference>
<dbReference type="FunFam" id="1.25.40.10:FF:000090">
    <property type="entry name" value="Pentatricopeptide repeat-containing protein, chloroplastic"/>
    <property type="match status" value="1"/>
</dbReference>
<evidence type="ECO:0000256" key="2">
    <source>
        <dbReference type="PROSITE-ProRule" id="PRU00708"/>
    </source>
</evidence>
<dbReference type="Pfam" id="PF01535">
    <property type="entry name" value="PPR"/>
    <property type="match status" value="1"/>
</dbReference>
<dbReference type="Gene3D" id="1.25.40.10">
    <property type="entry name" value="Tetratricopeptide repeat domain"/>
    <property type="match status" value="4"/>
</dbReference>
<dbReference type="Pfam" id="PF20431">
    <property type="entry name" value="E_motif"/>
    <property type="match status" value="1"/>
</dbReference>
<keyword evidence="3" id="KW-0812">Transmembrane</keyword>
<keyword evidence="1" id="KW-0677">Repeat</keyword>
<dbReference type="InterPro" id="IPR011990">
    <property type="entry name" value="TPR-like_helical_dom_sf"/>
</dbReference>
<evidence type="ECO:0000256" key="3">
    <source>
        <dbReference type="SAM" id="Phobius"/>
    </source>
</evidence>
<evidence type="ECO:0000313" key="5">
    <source>
        <dbReference type="Proteomes" id="UP001141806"/>
    </source>
</evidence>
<feature type="repeat" description="PPR" evidence="2">
    <location>
        <begin position="400"/>
        <end position="434"/>
    </location>
</feature>
<keyword evidence="5" id="KW-1185">Reference proteome</keyword>
<dbReference type="AlphaFoldDB" id="A0A9Q0QQ55"/>
<dbReference type="InterPro" id="IPR046960">
    <property type="entry name" value="PPR_At4g14850-like_plant"/>
</dbReference>
<feature type="repeat" description="PPR" evidence="2">
    <location>
        <begin position="35"/>
        <end position="69"/>
    </location>
</feature>
<keyword evidence="3" id="KW-0472">Membrane</keyword>